<feature type="region of interest" description="Disordered" evidence="2">
    <location>
        <begin position="172"/>
        <end position="204"/>
    </location>
</feature>
<feature type="compositionally biased region" description="Pro residues" evidence="2">
    <location>
        <begin position="329"/>
        <end position="348"/>
    </location>
</feature>
<dbReference type="Proteomes" id="UP000087171">
    <property type="component" value="Chromosome Ca4"/>
</dbReference>
<dbReference type="PANTHER" id="PTHR33492">
    <property type="entry name" value="OSJNBA0043A12.37 PROTEIN-RELATED"/>
    <property type="match status" value="1"/>
</dbReference>
<evidence type="ECO:0000256" key="1">
    <source>
        <dbReference type="SAM" id="Coils"/>
    </source>
</evidence>
<feature type="compositionally biased region" description="Low complexity" evidence="2">
    <location>
        <begin position="190"/>
        <end position="204"/>
    </location>
</feature>
<evidence type="ECO:0000313" key="5">
    <source>
        <dbReference type="RefSeq" id="XP_004496217.2"/>
    </source>
</evidence>
<dbReference type="Gene3D" id="1.10.10.60">
    <property type="entry name" value="Homeodomain-like"/>
    <property type="match status" value="1"/>
</dbReference>
<feature type="compositionally biased region" description="Polar residues" evidence="2">
    <location>
        <begin position="177"/>
        <end position="189"/>
    </location>
</feature>
<evidence type="ECO:0000256" key="2">
    <source>
        <dbReference type="SAM" id="MobiDB-lite"/>
    </source>
</evidence>
<dbReference type="OrthoDB" id="1843873at2759"/>
<dbReference type="PaxDb" id="3827-XP_004496217.1"/>
<dbReference type="RefSeq" id="XP_004496217.2">
    <property type="nucleotide sequence ID" value="XM_004496160.3"/>
</dbReference>
<dbReference type="STRING" id="3827.A0A1S2XXV4"/>
<reference evidence="5" key="2">
    <citation type="submission" date="2025-08" db="UniProtKB">
        <authorList>
            <consortium name="RefSeq"/>
        </authorList>
    </citation>
    <scope>IDENTIFICATION</scope>
    <source>
        <tissue evidence="5">Etiolated seedlings</tissue>
    </source>
</reference>
<keyword evidence="1" id="KW-0175">Coiled coil</keyword>
<dbReference type="GeneID" id="101498050"/>
<accession>A0A1S2XXV4</accession>
<reference evidence="4" key="1">
    <citation type="journal article" date="2013" name="Nat. Biotechnol.">
        <title>Draft genome sequence of chickpea (Cicer arietinum) provides a resource for trait improvement.</title>
        <authorList>
            <person name="Varshney R.K."/>
            <person name="Song C."/>
            <person name="Saxena R.K."/>
            <person name="Azam S."/>
            <person name="Yu S."/>
            <person name="Sharpe A.G."/>
            <person name="Cannon S."/>
            <person name="Baek J."/>
            <person name="Rosen B.D."/>
            <person name="Tar'an B."/>
            <person name="Millan T."/>
            <person name="Zhang X."/>
            <person name="Ramsay L.D."/>
            <person name="Iwata A."/>
            <person name="Wang Y."/>
            <person name="Nelson W."/>
            <person name="Farmer A.D."/>
            <person name="Gaur P.M."/>
            <person name="Soderlund C."/>
            <person name="Penmetsa R.V."/>
            <person name="Xu C."/>
            <person name="Bharti A.K."/>
            <person name="He W."/>
            <person name="Winter P."/>
            <person name="Zhao S."/>
            <person name="Hane J.K."/>
            <person name="Carrasquilla-Garcia N."/>
            <person name="Condie J.A."/>
            <person name="Upadhyaya H.D."/>
            <person name="Luo M.C."/>
            <person name="Thudi M."/>
            <person name="Gowda C.L."/>
            <person name="Singh N.P."/>
            <person name="Lichtenzveig J."/>
            <person name="Gali K.K."/>
            <person name="Rubio J."/>
            <person name="Nadarajan N."/>
            <person name="Dolezel J."/>
            <person name="Bansal K.C."/>
            <person name="Xu X."/>
            <person name="Edwards D."/>
            <person name="Zhang G."/>
            <person name="Kahl G."/>
            <person name="Gil J."/>
            <person name="Singh K.B."/>
            <person name="Datta S.K."/>
            <person name="Jackson S.A."/>
            <person name="Wang J."/>
            <person name="Cook D.R."/>
        </authorList>
    </citation>
    <scope>NUCLEOTIDE SEQUENCE [LARGE SCALE GENOMIC DNA]</scope>
    <source>
        <strain evidence="4">cv. CDC Frontier</strain>
    </source>
</reference>
<dbReference type="eggNOG" id="ENOG502QRBY">
    <property type="taxonomic scope" value="Eukaryota"/>
</dbReference>
<gene>
    <name evidence="5" type="primary">LOC101498050</name>
</gene>
<feature type="compositionally biased region" description="Basic and acidic residues" evidence="2">
    <location>
        <begin position="359"/>
        <end position="369"/>
    </location>
</feature>
<dbReference type="InterPro" id="IPR001005">
    <property type="entry name" value="SANT/Myb"/>
</dbReference>
<sequence length="465" mass="52685">MSLCFTTLRTWHLSITNAVNHSPTTFYHTTTKFILHSHHKVTTTLPILISIPQNKTNLTQPQNHSNKIITPPHTHKTITIKLTHTNTTNPKSNSFTISSCQIKTMSDPTTTALPHPSIIPNQHHNLPLLHGVTTTAQPPPPPPPPSSREYRKGNWTIQETLILITAKKLDDERRLKNTSTPSSSQDPNRTTTNVTSIASASSSNRNSGELRWKWVENYCWSNGCLRSQNQCNDKWDNLLRDYKKVRDYESKSESPNNNKLDFPSYWTLNKQQRKEQNLPSNMVFEVYQAISDVLQRKQSQRIITNPQQQQNLVTLVSSSQQPPLLQAQPLPPLPPPLPLQQPPPPPHAPASSTTPVVSERSESSDSEHSEDNDDDDGSESKRRKVKNLGSSIMRSASVLARALRRCEEKKEKRHRELIELEQRRIQMEEARNEVHRQGIATLVAAVTNLSGAIQSFINSEHHGRR</sequence>
<feature type="region of interest" description="Disordered" evidence="2">
    <location>
        <begin position="323"/>
        <end position="389"/>
    </location>
</feature>
<dbReference type="PROSITE" id="PS50090">
    <property type="entry name" value="MYB_LIKE"/>
    <property type="match status" value="1"/>
</dbReference>
<organism evidence="4 5">
    <name type="scientific">Cicer arietinum</name>
    <name type="common">Chickpea</name>
    <name type="synonym">Garbanzo</name>
    <dbReference type="NCBI Taxonomy" id="3827"/>
    <lineage>
        <taxon>Eukaryota</taxon>
        <taxon>Viridiplantae</taxon>
        <taxon>Streptophyta</taxon>
        <taxon>Embryophyta</taxon>
        <taxon>Tracheophyta</taxon>
        <taxon>Spermatophyta</taxon>
        <taxon>Magnoliopsida</taxon>
        <taxon>eudicotyledons</taxon>
        <taxon>Gunneridae</taxon>
        <taxon>Pentapetalae</taxon>
        <taxon>rosids</taxon>
        <taxon>fabids</taxon>
        <taxon>Fabales</taxon>
        <taxon>Fabaceae</taxon>
        <taxon>Papilionoideae</taxon>
        <taxon>50 kb inversion clade</taxon>
        <taxon>NPAAA clade</taxon>
        <taxon>Hologalegina</taxon>
        <taxon>IRL clade</taxon>
        <taxon>Cicereae</taxon>
        <taxon>Cicer</taxon>
    </lineage>
</organism>
<feature type="compositionally biased region" description="Pro residues" evidence="2">
    <location>
        <begin position="137"/>
        <end position="146"/>
    </location>
</feature>
<feature type="domain" description="Myb-like" evidence="3">
    <location>
        <begin position="147"/>
        <end position="239"/>
    </location>
</feature>
<name>A0A1S2XXV4_CICAR</name>
<evidence type="ECO:0000259" key="3">
    <source>
        <dbReference type="PROSITE" id="PS50090"/>
    </source>
</evidence>
<dbReference type="PANTHER" id="PTHR33492:SF11">
    <property type="entry name" value="OS04G0670900 PROTEIN"/>
    <property type="match status" value="1"/>
</dbReference>
<protein>
    <submittedName>
        <fullName evidence="5">Trihelix transcription factor ASR3-like isoform X1</fullName>
    </submittedName>
</protein>
<dbReference type="AlphaFoldDB" id="A0A1S2XXV4"/>
<dbReference type="KEGG" id="cam:101498050"/>
<feature type="region of interest" description="Disordered" evidence="2">
    <location>
        <begin position="131"/>
        <end position="151"/>
    </location>
</feature>
<evidence type="ECO:0000313" key="4">
    <source>
        <dbReference type="Proteomes" id="UP000087171"/>
    </source>
</evidence>
<feature type="coiled-coil region" evidence="1">
    <location>
        <begin position="403"/>
        <end position="437"/>
    </location>
</feature>
<proteinExistence type="predicted"/>
<keyword evidence="4" id="KW-1185">Reference proteome</keyword>
<dbReference type="Pfam" id="PF13837">
    <property type="entry name" value="Myb_DNA-bind_4"/>
    <property type="match status" value="1"/>
</dbReference>
<dbReference type="InterPro" id="IPR044822">
    <property type="entry name" value="Myb_DNA-bind_4"/>
</dbReference>